<reference evidence="3" key="1">
    <citation type="journal article" date="2019" name="Int. J. Syst. Evol. Microbiol.">
        <title>The Global Catalogue of Microorganisms (GCM) 10K type strain sequencing project: providing services to taxonomists for standard genome sequencing and annotation.</title>
        <authorList>
            <consortium name="The Broad Institute Genomics Platform"/>
            <consortium name="The Broad Institute Genome Sequencing Center for Infectious Disease"/>
            <person name="Wu L."/>
            <person name="Ma J."/>
        </authorList>
    </citation>
    <scope>NUCLEOTIDE SEQUENCE [LARGE SCALE GENOMIC DNA]</scope>
    <source>
        <strain evidence="3">KCTC 33576</strain>
    </source>
</reference>
<dbReference type="RefSeq" id="WP_377466312.1">
    <property type="nucleotide sequence ID" value="NZ_JBHUOP010000003.1"/>
</dbReference>
<dbReference type="NCBIfam" id="NF038134">
    <property type="entry name" value="choice_anch_M"/>
    <property type="match status" value="1"/>
</dbReference>
<keyword evidence="3" id="KW-1185">Reference proteome</keyword>
<dbReference type="Gene3D" id="2.60.40.2700">
    <property type="match status" value="4"/>
</dbReference>
<organism evidence="2 3">
    <name type="scientific">Populibacterium corticicola</name>
    <dbReference type="NCBI Taxonomy" id="1812826"/>
    <lineage>
        <taxon>Bacteria</taxon>
        <taxon>Bacillati</taxon>
        <taxon>Actinomycetota</taxon>
        <taxon>Actinomycetes</taxon>
        <taxon>Micrococcales</taxon>
        <taxon>Jonesiaceae</taxon>
        <taxon>Populibacterium</taxon>
    </lineage>
</organism>
<evidence type="ECO:0000256" key="1">
    <source>
        <dbReference type="SAM" id="SignalP"/>
    </source>
</evidence>
<keyword evidence="1" id="KW-0732">Signal</keyword>
<dbReference type="EMBL" id="JBHUOP010000003">
    <property type="protein sequence ID" value="MFD2840463.1"/>
    <property type="molecule type" value="Genomic_DNA"/>
</dbReference>
<gene>
    <name evidence="2" type="ORF">ACFSYH_07730</name>
</gene>
<protein>
    <submittedName>
        <fullName evidence="2">Choice-of-anchor M domain-containing protein</fullName>
    </submittedName>
</protein>
<evidence type="ECO:0000313" key="2">
    <source>
        <dbReference type="EMBL" id="MFD2840463.1"/>
    </source>
</evidence>
<comment type="caution">
    <text evidence="2">The sequence shown here is derived from an EMBL/GenBank/DDBJ whole genome shotgun (WGS) entry which is preliminary data.</text>
</comment>
<feature type="chain" id="PRO_5045419657" evidence="1">
    <location>
        <begin position="29"/>
        <end position="655"/>
    </location>
</feature>
<dbReference type="NCBIfam" id="TIGR03769">
    <property type="entry name" value="P_ac_wall_RPT"/>
    <property type="match status" value="1"/>
</dbReference>
<evidence type="ECO:0000313" key="3">
    <source>
        <dbReference type="Proteomes" id="UP001597391"/>
    </source>
</evidence>
<dbReference type="InterPro" id="IPR022435">
    <property type="entry name" value="Surface-anchored_actinobac"/>
</dbReference>
<accession>A0ABW5XHZ2</accession>
<feature type="signal peptide" evidence="1">
    <location>
        <begin position="1"/>
        <end position="28"/>
    </location>
</feature>
<name>A0ABW5XHZ2_9MICO</name>
<sequence>MNQTIRRRGMALATVLALTALTATTATAAPAPTVLDDQITLDHGHIDAFNLVLDADDSVRITLKEDVTGSHVLREPETVELFVKDSALTSIPDGFVPGLSGNVYYLPLTQDHTLIWPGWDTQSIASVFPGADTDIVVREIDGPGEVFLWSQGSFGAVTSLLKSGGYKLPDTIAQPYPAHTHANWAFTKSGTYKFTVQANVTDNTGKTGTTRTAIYTFVVAERTELVPPAPAQQGNTVTVPAAQWVEYRTSSGQVLAPGAHSISANTTITAQAALGFTMSPETITAWTFAHVPDQVFTSVDVAVLGDAKVGSTLSAQATAAPAADGFSYQWLVDGKTISGATGDTYVVAAGDAGKKVSVTVTASKTGFASVTKTSAAKTVTVPVAPVKDFTSVTVTISGDTKVGSTLTAKATTAPQADKVSYQWLVDGKAVAGATKSTYTVAAGDAGKKISVKVTASASGYNAKSATSTQVSVAKAANKAFTKSSVKVTGKAQVAKTLTAKATFSPKADKVSYQWLRNGKAIKGATKSKYKVVAADAGKKLTVKATASKSGYATKSVTSKATAKVAKAKFAKVTTKVTGTAKVGKTLKVKVTVKPKASKVSYQWQSNGKAIKGATKASYKVKRADVGKKISVKVTVKKSGYSNKSVTSKRTKTIAR</sequence>
<dbReference type="Proteomes" id="UP001597391">
    <property type="component" value="Unassembled WGS sequence"/>
</dbReference>
<proteinExistence type="predicted"/>